<protein>
    <submittedName>
        <fullName evidence="1">Uncharacterized protein</fullName>
    </submittedName>
</protein>
<name>A0A090Z5Z7_PAEMA</name>
<gene>
    <name evidence="1" type="ORF">DJ90_60</name>
</gene>
<dbReference type="AlphaFoldDB" id="A0A090Z5Z7"/>
<proteinExistence type="predicted"/>
<keyword evidence="2" id="KW-1185">Reference proteome</keyword>
<organism evidence="1 2">
    <name type="scientific">Paenibacillus macerans</name>
    <name type="common">Bacillus macerans</name>
    <dbReference type="NCBI Taxonomy" id="44252"/>
    <lineage>
        <taxon>Bacteria</taxon>
        <taxon>Bacillati</taxon>
        <taxon>Bacillota</taxon>
        <taxon>Bacilli</taxon>
        <taxon>Bacillales</taxon>
        <taxon>Paenibacillaceae</taxon>
        <taxon>Paenibacillus</taxon>
    </lineage>
</organism>
<comment type="caution">
    <text evidence="1">The sequence shown here is derived from an EMBL/GenBank/DDBJ whole genome shotgun (WGS) entry which is preliminary data.</text>
</comment>
<dbReference type="EMBL" id="JMQA01000038">
    <property type="protein sequence ID" value="KFN05580.1"/>
    <property type="molecule type" value="Genomic_DNA"/>
</dbReference>
<reference evidence="1 2" key="1">
    <citation type="submission" date="2014-04" db="EMBL/GenBank/DDBJ databases">
        <authorList>
            <person name="Bishop-Lilly K.A."/>
            <person name="Broomall S.M."/>
            <person name="Chain P.S."/>
            <person name="Chertkov O."/>
            <person name="Coyne S.R."/>
            <person name="Daligault H.E."/>
            <person name="Davenport K.W."/>
            <person name="Erkkila T."/>
            <person name="Frey K.G."/>
            <person name="Gibbons H.S."/>
            <person name="Gu W."/>
            <person name="Jaissle J."/>
            <person name="Johnson S.L."/>
            <person name="Koroleva G.I."/>
            <person name="Ladner J.T."/>
            <person name="Lo C.-C."/>
            <person name="Minogue T.D."/>
            <person name="Munk C."/>
            <person name="Palacios G.F."/>
            <person name="Redden C.L."/>
            <person name="Rosenzweig C.N."/>
            <person name="Scholz M.B."/>
            <person name="Teshima H."/>
            <person name="Xu Y."/>
        </authorList>
    </citation>
    <scope>NUCLEOTIDE SEQUENCE [LARGE SCALE GENOMIC DNA]</scope>
    <source>
        <strain evidence="1 2">8244</strain>
    </source>
</reference>
<sequence length="77" mass="8791">MFIPISGIFVPYSLVKGPERGRFLATEDNSGINRLYFSQIDGYRRNSGIFCPYVLRFSQEFLMIVWSSAVLGFCAIK</sequence>
<dbReference type="Proteomes" id="UP000029278">
    <property type="component" value="Unassembled WGS sequence"/>
</dbReference>
<accession>A0A090Z5Z7</accession>
<dbReference type="HOGENOM" id="CLU_198297_0_0_9"/>
<evidence type="ECO:0000313" key="1">
    <source>
        <dbReference type="EMBL" id="KFN05580.1"/>
    </source>
</evidence>
<evidence type="ECO:0000313" key="2">
    <source>
        <dbReference type="Proteomes" id="UP000029278"/>
    </source>
</evidence>